<dbReference type="SUPFAM" id="SSF52540">
    <property type="entry name" value="P-loop containing nucleoside triphosphate hydrolases"/>
    <property type="match status" value="1"/>
</dbReference>
<keyword evidence="2" id="KW-1185">Reference proteome</keyword>
<evidence type="ECO:0000313" key="1">
    <source>
        <dbReference type="EMBL" id="QIG70524.1"/>
    </source>
</evidence>
<protein>
    <submittedName>
        <fullName evidence="1">Uncharacterized protein</fullName>
    </submittedName>
</protein>
<dbReference type="Gene3D" id="3.40.50.300">
    <property type="entry name" value="P-loop containing nucleotide triphosphate hydrolases"/>
    <property type="match status" value="1"/>
</dbReference>
<organism evidence="1 2">
    <name type="scientific">Rhizobium phage RHph_N38</name>
    <dbReference type="NCBI Taxonomy" id="2509750"/>
    <lineage>
        <taxon>Viruses</taxon>
        <taxon>Duplodnaviria</taxon>
        <taxon>Heunggongvirae</taxon>
        <taxon>Uroviricota</taxon>
        <taxon>Caudoviricetes</taxon>
        <taxon>Schitoviridae</taxon>
        <taxon>Demetervirinae</taxon>
        <taxon>Cyamitesvirus</taxon>
        <taxon>Cyamitesvirus N38</taxon>
    </lineage>
</organism>
<evidence type="ECO:0000313" key="2">
    <source>
        <dbReference type="Proteomes" id="UP000617684"/>
    </source>
</evidence>
<accession>A0A7S5UVB0</accession>
<gene>
    <name evidence="1" type="ORF">EVB89_061</name>
</gene>
<dbReference type="EMBL" id="MN988517">
    <property type="protein sequence ID" value="QIG70524.1"/>
    <property type="molecule type" value="Genomic_DNA"/>
</dbReference>
<reference evidence="1" key="1">
    <citation type="submission" date="2020-01" db="EMBL/GenBank/DDBJ databases">
        <title>Patterns of diversity and host range of bacteriophage communities associated with bean-nodulatin bacteria.</title>
        <authorList>
            <person name="Vann Cauwenberghe J."/>
            <person name="Santamaria R.I."/>
            <person name="Bustos P."/>
            <person name="Juarez S."/>
            <person name="Gonzalez V."/>
        </authorList>
    </citation>
    <scope>NUCLEOTIDE SEQUENCE</scope>
</reference>
<name>A0A7S5UVB0_9CAUD</name>
<dbReference type="Proteomes" id="UP000617684">
    <property type="component" value="Segment"/>
</dbReference>
<sequence>MTKHLIIINGRSGAGKDSFVKAVFSALSSLDWVTANISSVQPIKDIIHKLGIEDPDKGEDYRNLIVDIKVALNKYNRYADKLAIQEVRDLGFNGANHLVFLHVRESRSIEFIKLTAPFNWKVSTLWVERLDAPAQANDESYDPDFYDFMITNSGSLDELKAQAIEFAKKFED</sequence>
<proteinExistence type="predicted"/>
<dbReference type="InterPro" id="IPR027417">
    <property type="entry name" value="P-loop_NTPase"/>
</dbReference>